<keyword evidence="6 14" id="KW-0812">Transmembrane</keyword>
<comment type="subcellular location">
    <subcellularLocation>
        <location evidence="1 14">Cell membrane</location>
        <topology evidence="1 14">Multi-pass membrane protein</topology>
    </subcellularLocation>
</comment>
<evidence type="ECO:0000256" key="13">
    <source>
        <dbReference type="ARBA" id="ARBA00047594"/>
    </source>
</evidence>
<keyword evidence="14" id="KW-0133">Cell shape</keyword>
<comment type="function">
    <text evidence="14">Catalyzes the dephosphorylation of undecaprenyl diphosphate (UPP). Confers resistance to bacitracin.</text>
</comment>
<comment type="miscellaneous">
    <text evidence="14">Bacitracin is thought to be involved in the inhibition of peptidoglycan synthesis by sequestering undecaprenyl diphosphate, thereby reducing the pool of lipid carrier available.</text>
</comment>
<dbReference type="HAMAP" id="MF_01006">
    <property type="entry name" value="Undec_diphosphatase"/>
    <property type="match status" value="1"/>
</dbReference>
<dbReference type="STRING" id="1797724.A3A48_02015"/>
<reference evidence="15 16" key="1">
    <citation type="journal article" date="2016" name="Nat. Commun.">
        <title>Thousands of microbial genomes shed light on interconnected biogeochemical processes in an aquifer system.</title>
        <authorList>
            <person name="Anantharaman K."/>
            <person name="Brown C.T."/>
            <person name="Hug L.A."/>
            <person name="Sharon I."/>
            <person name="Castelle C.J."/>
            <person name="Probst A.J."/>
            <person name="Thomas B.C."/>
            <person name="Singh A."/>
            <person name="Wilkins M.J."/>
            <person name="Karaoz U."/>
            <person name="Brodie E.L."/>
            <person name="Williams K.H."/>
            <person name="Hubbard S.S."/>
            <person name="Banfield J.F."/>
        </authorList>
    </citation>
    <scope>NUCLEOTIDE SEQUENCE [LARGE SCALE GENOMIC DNA]</scope>
</reference>
<comment type="similarity">
    <text evidence="2 14">Belongs to the UppP family.</text>
</comment>
<evidence type="ECO:0000256" key="9">
    <source>
        <dbReference type="ARBA" id="ARBA00023136"/>
    </source>
</evidence>
<dbReference type="GO" id="GO:0005886">
    <property type="term" value="C:plasma membrane"/>
    <property type="evidence" value="ECO:0007669"/>
    <property type="project" value="UniProtKB-SubCell"/>
</dbReference>
<keyword evidence="10 14" id="KW-0046">Antibiotic resistance</keyword>
<gene>
    <name evidence="14" type="primary">uppP</name>
    <name evidence="15" type="ORF">A3A48_02015</name>
</gene>
<dbReference type="GO" id="GO:0050380">
    <property type="term" value="F:undecaprenyl-diphosphatase activity"/>
    <property type="evidence" value="ECO:0007669"/>
    <property type="project" value="UniProtKB-UniRule"/>
</dbReference>
<keyword evidence="14" id="KW-0961">Cell wall biogenesis/degradation</keyword>
<dbReference type="EC" id="3.6.1.27" evidence="3 14"/>
<keyword evidence="7 14" id="KW-0378">Hydrolase</keyword>
<feature type="transmembrane region" description="Helical" evidence="14">
    <location>
        <begin position="177"/>
        <end position="198"/>
    </location>
</feature>
<feature type="transmembrane region" description="Helical" evidence="14">
    <location>
        <begin position="242"/>
        <end position="258"/>
    </location>
</feature>
<dbReference type="AlphaFoldDB" id="A0A1F5GTY7"/>
<keyword evidence="14" id="KW-0573">Peptidoglycan synthesis</keyword>
<comment type="caution">
    <text evidence="15">The sequence shown here is derived from an EMBL/GenBank/DDBJ whole genome shotgun (WGS) entry which is preliminary data.</text>
</comment>
<evidence type="ECO:0000256" key="3">
    <source>
        <dbReference type="ARBA" id="ARBA00012374"/>
    </source>
</evidence>
<evidence type="ECO:0000256" key="6">
    <source>
        <dbReference type="ARBA" id="ARBA00022692"/>
    </source>
</evidence>
<name>A0A1F5GTY7_9BACT</name>
<feature type="transmembrane region" description="Helical" evidence="14">
    <location>
        <begin position="75"/>
        <end position="93"/>
    </location>
</feature>
<evidence type="ECO:0000256" key="12">
    <source>
        <dbReference type="ARBA" id="ARBA00032932"/>
    </source>
</evidence>
<sequence length="259" mass="28777">MTYILAIFAGVVQGLTEFLPVSSTGHLIIFENFFNISQEQFGLAFDASLHLGTLFAIILFFYKDYIYAITMKNQLLLKIIVGTVPAVFIGLIFENTVESIFRQNIIVAVSLITFSIVIFYAEKYGKKSKNIDKISFKDSFIIGLFQSIALIPGISRSGATISAGLLSNIKRQDSAKFAFLLSGPIIAGAGLMKFVNVINTDNFNKGELNFFLIGMISSAIIGYLTIKYFIRYLSVKSLVPFVYYRIIVGIILLIYTLGN</sequence>
<dbReference type="GO" id="GO:0008360">
    <property type="term" value="P:regulation of cell shape"/>
    <property type="evidence" value="ECO:0007669"/>
    <property type="project" value="UniProtKB-KW"/>
</dbReference>
<evidence type="ECO:0000256" key="2">
    <source>
        <dbReference type="ARBA" id="ARBA00010621"/>
    </source>
</evidence>
<dbReference type="GO" id="GO:0046677">
    <property type="term" value="P:response to antibiotic"/>
    <property type="evidence" value="ECO:0007669"/>
    <property type="project" value="UniProtKB-UniRule"/>
</dbReference>
<feature type="transmembrane region" description="Helical" evidence="14">
    <location>
        <begin position="40"/>
        <end position="63"/>
    </location>
</feature>
<evidence type="ECO:0000256" key="11">
    <source>
        <dbReference type="ARBA" id="ARBA00032707"/>
    </source>
</evidence>
<dbReference type="EMBL" id="MFBN01000022">
    <property type="protein sequence ID" value="OGD95247.1"/>
    <property type="molecule type" value="Genomic_DNA"/>
</dbReference>
<dbReference type="NCBIfam" id="TIGR00753">
    <property type="entry name" value="undec_PP_bacA"/>
    <property type="match status" value="1"/>
</dbReference>
<evidence type="ECO:0000256" key="4">
    <source>
        <dbReference type="ARBA" id="ARBA00021581"/>
    </source>
</evidence>
<keyword evidence="8 14" id="KW-1133">Transmembrane helix</keyword>
<dbReference type="InterPro" id="IPR003824">
    <property type="entry name" value="UppP"/>
</dbReference>
<feature type="transmembrane region" description="Helical" evidence="14">
    <location>
        <begin position="105"/>
        <end position="121"/>
    </location>
</feature>
<proteinExistence type="inferred from homology"/>
<dbReference type="Pfam" id="PF02673">
    <property type="entry name" value="BacA"/>
    <property type="match status" value="1"/>
</dbReference>
<evidence type="ECO:0000256" key="8">
    <source>
        <dbReference type="ARBA" id="ARBA00022989"/>
    </source>
</evidence>
<dbReference type="GO" id="GO:0009252">
    <property type="term" value="P:peptidoglycan biosynthetic process"/>
    <property type="evidence" value="ECO:0007669"/>
    <property type="project" value="UniProtKB-KW"/>
</dbReference>
<protein>
    <recommendedName>
        <fullName evidence="4 14">Undecaprenyl-diphosphatase</fullName>
        <ecNumber evidence="3 14">3.6.1.27</ecNumber>
    </recommendedName>
    <alternativeName>
        <fullName evidence="12 14">Bacitracin resistance protein</fullName>
    </alternativeName>
    <alternativeName>
        <fullName evidence="11 14">Undecaprenyl pyrophosphate phosphatase</fullName>
    </alternativeName>
</protein>
<accession>A0A1F5GTY7</accession>
<dbReference type="GO" id="GO:0071555">
    <property type="term" value="P:cell wall organization"/>
    <property type="evidence" value="ECO:0007669"/>
    <property type="project" value="UniProtKB-KW"/>
</dbReference>
<evidence type="ECO:0000256" key="1">
    <source>
        <dbReference type="ARBA" id="ARBA00004651"/>
    </source>
</evidence>
<evidence type="ECO:0000256" key="14">
    <source>
        <dbReference type="HAMAP-Rule" id="MF_01006"/>
    </source>
</evidence>
<evidence type="ECO:0000256" key="10">
    <source>
        <dbReference type="ARBA" id="ARBA00023251"/>
    </source>
</evidence>
<evidence type="ECO:0000313" key="16">
    <source>
        <dbReference type="Proteomes" id="UP000178336"/>
    </source>
</evidence>
<organism evidence="15 16">
    <name type="scientific">Candidatus Curtissbacteria bacterium RIFCSPLOWO2_01_FULL_37_9</name>
    <dbReference type="NCBI Taxonomy" id="1797724"/>
    <lineage>
        <taxon>Bacteria</taxon>
        <taxon>Candidatus Curtissiibacteriota</taxon>
    </lineage>
</organism>
<dbReference type="PANTHER" id="PTHR30622:SF4">
    <property type="entry name" value="UNDECAPRENYL-DIPHOSPHATASE"/>
    <property type="match status" value="1"/>
</dbReference>
<evidence type="ECO:0000256" key="5">
    <source>
        <dbReference type="ARBA" id="ARBA00022475"/>
    </source>
</evidence>
<keyword evidence="5 14" id="KW-1003">Cell membrane</keyword>
<dbReference type="PANTHER" id="PTHR30622">
    <property type="entry name" value="UNDECAPRENYL-DIPHOSPHATASE"/>
    <property type="match status" value="1"/>
</dbReference>
<evidence type="ECO:0000313" key="15">
    <source>
        <dbReference type="EMBL" id="OGD95247.1"/>
    </source>
</evidence>
<evidence type="ECO:0000256" key="7">
    <source>
        <dbReference type="ARBA" id="ARBA00022801"/>
    </source>
</evidence>
<feature type="transmembrane region" description="Helical" evidence="14">
    <location>
        <begin position="210"/>
        <end position="230"/>
    </location>
</feature>
<keyword evidence="9 14" id="KW-0472">Membrane</keyword>
<dbReference type="Proteomes" id="UP000178336">
    <property type="component" value="Unassembled WGS sequence"/>
</dbReference>
<comment type="catalytic activity">
    <reaction evidence="13 14">
        <text>di-trans,octa-cis-undecaprenyl diphosphate + H2O = di-trans,octa-cis-undecaprenyl phosphate + phosphate + H(+)</text>
        <dbReference type="Rhea" id="RHEA:28094"/>
        <dbReference type="ChEBI" id="CHEBI:15377"/>
        <dbReference type="ChEBI" id="CHEBI:15378"/>
        <dbReference type="ChEBI" id="CHEBI:43474"/>
        <dbReference type="ChEBI" id="CHEBI:58405"/>
        <dbReference type="ChEBI" id="CHEBI:60392"/>
        <dbReference type="EC" id="3.6.1.27"/>
    </reaction>
</comment>